<keyword evidence="4" id="KW-0802">TPR repeat</keyword>
<evidence type="ECO:0000256" key="5">
    <source>
        <dbReference type="SAM" id="Phobius"/>
    </source>
</evidence>
<keyword evidence="3" id="KW-0902">Two-component regulatory system</keyword>
<evidence type="ECO:0000259" key="6">
    <source>
        <dbReference type="PROSITE" id="PS50109"/>
    </source>
</evidence>
<dbReference type="RefSeq" id="WP_303306917.1">
    <property type="nucleotide sequence ID" value="NZ_JAODOP010000004.1"/>
</dbReference>
<evidence type="ECO:0000256" key="2">
    <source>
        <dbReference type="ARBA" id="ARBA00022777"/>
    </source>
</evidence>
<dbReference type="PROSITE" id="PS50109">
    <property type="entry name" value="HIS_KIN"/>
    <property type="match status" value="1"/>
</dbReference>
<keyword evidence="5" id="KW-1133">Transmembrane helix</keyword>
<dbReference type="Gene3D" id="1.20.5.1930">
    <property type="match status" value="1"/>
</dbReference>
<dbReference type="SUPFAM" id="SSF48452">
    <property type="entry name" value="TPR-like"/>
    <property type="match status" value="1"/>
</dbReference>
<dbReference type="Pfam" id="PF13424">
    <property type="entry name" value="TPR_12"/>
    <property type="match status" value="1"/>
</dbReference>
<keyword evidence="1" id="KW-0808">Transferase</keyword>
<dbReference type="InterPro" id="IPR050482">
    <property type="entry name" value="Sensor_HK_TwoCompSys"/>
</dbReference>
<dbReference type="CDD" id="cd16917">
    <property type="entry name" value="HATPase_UhpB-NarQ-NarX-like"/>
    <property type="match status" value="1"/>
</dbReference>
<feature type="domain" description="Histidine kinase" evidence="6">
    <location>
        <begin position="501"/>
        <end position="587"/>
    </location>
</feature>
<dbReference type="SMART" id="SM00387">
    <property type="entry name" value="HATPase_c"/>
    <property type="match status" value="1"/>
</dbReference>
<dbReference type="InterPro" id="IPR005467">
    <property type="entry name" value="His_kinase_dom"/>
</dbReference>
<name>A0ABU7XVN5_9FLAO</name>
<dbReference type="Gene3D" id="1.25.40.10">
    <property type="entry name" value="Tetratricopeptide repeat domain"/>
    <property type="match status" value="1"/>
</dbReference>
<dbReference type="SMART" id="SM00028">
    <property type="entry name" value="TPR"/>
    <property type="match status" value="3"/>
</dbReference>
<dbReference type="PROSITE" id="PS50005">
    <property type="entry name" value="TPR"/>
    <property type="match status" value="1"/>
</dbReference>
<evidence type="ECO:0000256" key="1">
    <source>
        <dbReference type="ARBA" id="ARBA00022679"/>
    </source>
</evidence>
<dbReference type="Gene3D" id="3.30.565.10">
    <property type="entry name" value="Histidine kinase-like ATPase, C-terminal domain"/>
    <property type="match status" value="1"/>
</dbReference>
<keyword evidence="5" id="KW-0472">Membrane</keyword>
<reference evidence="7 8" key="1">
    <citation type="submission" date="2022-09" db="EMBL/GenBank/DDBJ databases">
        <title>Genome sequencing of Flavivirga sp. MEBiC05379.</title>
        <authorList>
            <person name="Oh H.-M."/>
            <person name="Kwon K.K."/>
            <person name="Park M.J."/>
            <person name="Yang S.-H."/>
        </authorList>
    </citation>
    <scope>NUCLEOTIDE SEQUENCE [LARGE SCALE GENOMIC DNA]</scope>
    <source>
        <strain evidence="7 8">MEBiC05379</strain>
    </source>
</reference>
<feature type="repeat" description="TPR" evidence="4">
    <location>
        <begin position="107"/>
        <end position="140"/>
    </location>
</feature>
<keyword evidence="2" id="KW-0418">Kinase</keyword>
<keyword evidence="8" id="KW-1185">Reference proteome</keyword>
<dbReference type="PROSITE" id="PS50293">
    <property type="entry name" value="TPR_REGION"/>
    <property type="match status" value="1"/>
</dbReference>
<dbReference type="SUPFAM" id="SSF55874">
    <property type="entry name" value="ATPase domain of HSP90 chaperone/DNA topoisomerase II/histidine kinase"/>
    <property type="match status" value="1"/>
</dbReference>
<dbReference type="InterPro" id="IPR003594">
    <property type="entry name" value="HATPase_dom"/>
</dbReference>
<evidence type="ECO:0000256" key="4">
    <source>
        <dbReference type="PROSITE-ProRule" id="PRU00339"/>
    </source>
</evidence>
<dbReference type="InterPro" id="IPR036890">
    <property type="entry name" value="HATPase_C_sf"/>
</dbReference>
<proteinExistence type="predicted"/>
<gene>
    <name evidence="7" type="ORF">N1F79_15780</name>
</gene>
<protein>
    <submittedName>
        <fullName evidence="7">Tetratricopeptide repeat protein</fullName>
    </submittedName>
</protein>
<evidence type="ECO:0000313" key="8">
    <source>
        <dbReference type="Proteomes" id="UP001337305"/>
    </source>
</evidence>
<organism evidence="7 8">
    <name type="scientific">Flavivirga spongiicola</name>
    <dbReference type="NCBI Taxonomy" id="421621"/>
    <lineage>
        <taxon>Bacteria</taxon>
        <taxon>Pseudomonadati</taxon>
        <taxon>Bacteroidota</taxon>
        <taxon>Flavobacteriia</taxon>
        <taxon>Flavobacteriales</taxon>
        <taxon>Flavobacteriaceae</taxon>
        <taxon>Flavivirga</taxon>
    </lineage>
</organism>
<dbReference type="Proteomes" id="UP001337305">
    <property type="component" value="Unassembled WGS sequence"/>
</dbReference>
<feature type="transmembrane region" description="Helical" evidence="5">
    <location>
        <begin position="332"/>
        <end position="352"/>
    </location>
</feature>
<accession>A0ABU7XVN5</accession>
<keyword evidence="5" id="KW-0812">Transmembrane</keyword>
<dbReference type="EMBL" id="JAODOP010000004">
    <property type="protein sequence ID" value="MEF3834598.1"/>
    <property type="molecule type" value="Genomic_DNA"/>
</dbReference>
<sequence length="587" mass="67998">MQIIDSIKQNVLDNKYQDSLSIANAHYNIGELYRYSVLGDSAYYHYHKAEKIYKNLKKNLSIAKTLYGIAVIQKNEKDLTGSEITSIEAISLLGLLNETNEVRKYKAFIYNNLGLVFRQLEQYDESVSYYKKAIELKKKLKGNNLRTINNSKNNLALSYKNAGNYKLALNYYNQLLNGDDLKKERRGVYALVLDNYAHTLYLSKHYEKLPKLYFQALRISDSIQENGYNSIIINQHLAEYFNYKNDKKSAKYYAYKAKDIAEQYHNDDLLKSLLLLSEIEEGNVAAMYSKEYIKLNDSLQKNERSIRNKFARIRFETNQIEQENIRIAKERMWLLILSVVIVISSFLLYLVITQRNRNKELKFIQKQQETNEEIYNLMLSQNESIEEARTLEKRRISEELHDGVLGRLFGTRLSLDSLNMSNDAEAIKTRGQYIDELKIIEQDIRKVSHELNTNFVSGSGFIDIIKTFLETQTIAYKLGYKLEHDDTIHWDDVSNKTKIHIYRIIQESLHNIYKHASATQVNISFKLKNNVICLIMSDNGSGFDVNKVKSGIGLKNMNSRINEINGNINITSEKDAGTTVTIEAPIT</sequence>
<dbReference type="InterPro" id="IPR019734">
    <property type="entry name" value="TPR_rpt"/>
</dbReference>
<dbReference type="PANTHER" id="PTHR24421">
    <property type="entry name" value="NITRATE/NITRITE SENSOR PROTEIN NARX-RELATED"/>
    <property type="match status" value="1"/>
</dbReference>
<dbReference type="Pfam" id="PF02518">
    <property type="entry name" value="HATPase_c"/>
    <property type="match status" value="1"/>
</dbReference>
<evidence type="ECO:0000313" key="7">
    <source>
        <dbReference type="EMBL" id="MEF3834598.1"/>
    </source>
</evidence>
<evidence type="ECO:0000256" key="3">
    <source>
        <dbReference type="ARBA" id="ARBA00023012"/>
    </source>
</evidence>
<dbReference type="InterPro" id="IPR011990">
    <property type="entry name" value="TPR-like_helical_dom_sf"/>
</dbReference>
<comment type="caution">
    <text evidence="7">The sequence shown here is derived from an EMBL/GenBank/DDBJ whole genome shotgun (WGS) entry which is preliminary data.</text>
</comment>